<evidence type="ECO:0000313" key="3">
    <source>
        <dbReference type="Proteomes" id="UP001218188"/>
    </source>
</evidence>
<evidence type="ECO:0000313" key="2">
    <source>
        <dbReference type="EMBL" id="KAJ7027618.1"/>
    </source>
</evidence>
<dbReference type="EMBL" id="JARJCM010000122">
    <property type="protein sequence ID" value="KAJ7027618.1"/>
    <property type="molecule type" value="Genomic_DNA"/>
</dbReference>
<accession>A0AAD6SIH2</accession>
<proteinExistence type="predicted"/>
<organism evidence="2 3">
    <name type="scientific">Mycena alexandri</name>
    <dbReference type="NCBI Taxonomy" id="1745969"/>
    <lineage>
        <taxon>Eukaryota</taxon>
        <taxon>Fungi</taxon>
        <taxon>Dikarya</taxon>
        <taxon>Basidiomycota</taxon>
        <taxon>Agaricomycotina</taxon>
        <taxon>Agaricomycetes</taxon>
        <taxon>Agaricomycetidae</taxon>
        <taxon>Agaricales</taxon>
        <taxon>Marasmiineae</taxon>
        <taxon>Mycenaceae</taxon>
        <taxon>Mycena</taxon>
    </lineage>
</organism>
<gene>
    <name evidence="2" type="ORF">C8F04DRAFT_1189427</name>
</gene>
<evidence type="ECO:0000256" key="1">
    <source>
        <dbReference type="SAM" id="MobiDB-lite"/>
    </source>
</evidence>
<feature type="region of interest" description="Disordered" evidence="1">
    <location>
        <begin position="38"/>
        <end position="103"/>
    </location>
</feature>
<protein>
    <submittedName>
        <fullName evidence="2">Uncharacterized protein</fullName>
    </submittedName>
</protein>
<reference evidence="2" key="1">
    <citation type="submission" date="2023-03" db="EMBL/GenBank/DDBJ databases">
        <title>Massive genome expansion in bonnet fungi (Mycena s.s.) driven by repeated elements and novel gene families across ecological guilds.</title>
        <authorList>
            <consortium name="Lawrence Berkeley National Laboratory"/>
            <person name="Harder C.B."/>
            <person name="Miyauchi S."/>
            <person name="Viragh M."/>
            <person name="Kuo A."/>
            <person name="Thoen E."/>
            <person name="Andreopoulos B."/>
            <person name="Lu D."/>
            <person name="Skrede I."/>
            <person name="Drula E."/>
            <person name="Henrissat B."/>
            <person name="Morin E."/>
            <person name="Kohler A."/>
            <person name="Barry K."/>
            <person name="LaButti K."/>
            <person name="Morin E."/>
            <person name="Salamov A."/>
            <person name="Lipzen A."/>
            <person name="Mereny Z."/>
            <person name="Hegedus B."/>
            <person name="Baldrian P."/>
            <person name="Stursova M."/>
            <person name="Weitz H."/>
            <person name="Taylor A."/>
            <person name="Grigoriev I.V."/>
            <person name="Nagy L.G."/>
            <person name="Martin F."/>
            <person name="Kauserud H."/>
        </authorList>
    </citation>
    <scope>NUCLEOTIDE SEQUENCE</scope>
    <source>
        <strain evidence="2">CBHHK200</strain>
    </source>
</reference>
<dbReference type="Proteomes" id="UP001218188">
    <property type="component" value="Unassembled WGS sequence"/>
</dbReference>
<comment type="caution">
    <text evidence="2">The sequence shown here is derived from an EMBL/GenBank/DDBJ whole genome shotgun (WGS) entry which is preliminary data.</text>
</comment>
<name>A0AAD6SIH2_9AGAR</name>
<feature type="compositionally biased region" description="Basic residues" evidence="1">
    <location>
        <begin position="51"/>
        <end position="65"/>
    </location>
</feature>
<dbReference type="AlphaFoldDB" id="A0AAD6SIH2"/>
<keyword evidence="3" id="KW-1185">Reference proteome</keyword>
<sequence>MLLPSSILILGRMKTVNEQNTPATANGHESVWRELQRRGTPYLQCPGRTARPSKSRGGRRSRFRYRPPALPPPNPVPSKRKKKGCGEGSGEMHHTPVLPVAPRTPQNCTVARWDRFCPHTALPAERAKPCQRGHECVEGCKEEVRDALALPVALSTRRRTPPEFASAGAPLPAPGAKPARYCRRTCKGACGASTSPVARSKAKNCTVAWAGFYGARRPAGRTRPPPPRGYEGGGRCIEVVRGVPRCSAPPNRCSGRRDRLDAAPCPRRRTCLAPLAGLGGCGAGLGLEAWWPAVAQGVILSKSLGGGL</sequence>